<evidence type="ECO:0000313" key="3">
    <source>
        <dbReference type="EMBL" id="KAK7072719.1"/>
    </source>
</evidence>
<gene>
    <name evidence="3" type="ORF">SK128_023048</name>
</gene>
<evidence type="ECO:0000256" key="2">
    <source>
        <dbReference type="SAM" id="SignalP"/>
    </source>
</evidence>
<reference evidence="3 4" key="1">
    <citation type="submission" date="2023-11" db="EMBL/GenBank/DDBJ databases">
        <title>Halocaridina rubra genome assembly.</title>
        <authorList>
            <person name="Smith C."/>
        </authorList>
    </citation>
    <scope>NUCLEOTIDE SEQUENCE [LARGE SCALE GENOMIC DNA]</scope>
    <source>
        <strain evidence="3">EP-1</strain>
        <tissue evidence="3">Whole</tissue>
    </source>
</reference>
<feature type="chain" id="PRO_5042905700" evidence="2">
    <location>
        <begin position="35"/>
        <end position="189"/>
    </location>
</feature>
<organism evidence="3 4">
    <name type="scientific">Halocaridina rubra</name>
    <name type="common">Hawaiian red shrimp</name>
    <dbReference type="NCBI Taxonomy" id="373956"/>
    <lineage>
        <taxon>Eukaryota</taxon>
        <taxon>Metazoa</taxon>
        <taxon>Ecdysozoa</taxon>
        <taxon>Arthropoda</taxon>
        <taxon>Crustacea</taxon>
        <taxon>Multicrustacea</taxon>
        <taxon>Malacostraca</taxon>
        <taxon>Eumalacostraca</taxon>
        <taxon>Eucarida</taxon>
        <taxon>Decapoda</taxon>
        <taxon>Pleocyemata</taxon>
        <taxon>Caridea</taxon>
        <taxon>Atyoidea</taxon>
        <taxon>Atyidae</taxon>
        <taxon>Halocaridina</taxon>
    </lineage>
</organism>
<keyword evidence="4" id="KW-1185">Reference proteome</keyword>
<name>A0AAN8X4B4_HALRR</name>
<evidence type="ECO:0000256" key="1">
    <source>
        <dbReference type="SAM" id="MobiDB-lite"/>
    </source>
</evidence>
<proteinExistence type="predicted"/>
<accession>A0AAN8X4B4</accession>
<feature type="compositionally biased region" description="Basic residues" evidence="1">
    <location>
        <begin position="124"/>
        <end position="134"/>
    </location>
</feature>
<keyword evidence="2" id="KW-0732">Signal</keyword>
<sequence length="189" mass="21657">MVDTDKSSTSTMHWFSRAILVFWAALPVIAGTAAEEGNVAIAEDEEPSTELSHNYPPLAPKGSPPMIDVFDFYDEDDDPILLRRLKRDMYDRDPWGRIPPRQSPYYRRGRYNNRRSRYNTRKFSRGRRREHHNYRGPGYGDDFEDTKHRLTNAGYVDLSVFNGPPKPNNNFVSARASGIARTETTGGSK</sequence>
<evidence type="ECO:0000313" key="4">
    <source>
        <dbReference type="Proteomes" id="UP001381693"/>
    </source>
</evidence>
<dbReference type="AlphaFoldDB" id="A0AAN8X4B4"/>
<feature type="region of interest" description="Disordered" evidence="1">
    <location>
        <begin position="124"/>
        <end position="143"/>
    </location>
</feature>
<protein>
    <submittedName>
        <fullName evidence="3">Uncharacterized protein</fullName>
    </submittedName>
</protein>
<comment type="caution">
    <text evidence="3">The sequence shown here is derived from an EMBL/GenBank/DDBJ whole genome shotgun (WGS) entry which is preliminary data.</text>
</comment>
<dbReference type="Proteomes" id="UP001381693">
    <property type="component" value="Unassembled WGS sequence"/>
</dbReference>
<feature type="region of interest" description="Disordered" evidence="1">
    <location>
        <begin position="166"/>
        <end position="189"/>
    </location>
</feature>
<feature type="signal peptide" evidence="2">
    <location>
        <begin position="1"/>
        <end position="34"/>
    </location>
</feature>
<dbReference type="EMBL" id="JAXCGZ010013360">
    <property type="protein sequence ID" value="KAK7072719.1"/>
    <property type="molecule type" value="Genomic_DNA"/>
</dbReference>